<sequence length="80" mass="8572">MMTELPKLGTPARHALSELGITCLEDLTRFSRAQIGNLHGVGPRTMSLLQAALSARGLSFQTAEAQVNAAKAKKAERNKP</sequence>
<keyword evidence="1" id="KW-0238">DNA-binding</keyword>
<protein>
    <submittedName>
        <fullName evidence="1">Predicted DNA-binding protein</fullName>
    </submittedName>
</protein>
<dbReference type="GO" id="GO:0003677">
    <property type="term" value="F:DNA binding"/>
    <property type="evidence" value="ECO:0007669"/>
    <property type="project" value="UniProtKB-KW"/>
</dbReference>
<keyword evidence="2" id="KW-1185">Reference proteome</keyword>
<dbReference type="Proteomes" id="UP000002431">
    <property type="component" value="Chromosome"/>
</dbReference>
<dbReference type="RefSeq" id="WP_011530572.1">
    <property type="nucleotide sequence ID" value="NC_008025.1"/>
</dbReference>
<name>Q1IYE6_DEIGD</name>
<evidence type="ECO:0000313" key="2">
    <source>
        <dbReference type="Proteomes" id="UP000002431"/>
    </source>
</evidence>
<gene>
    <name evidence="1" type="ordered locus">Dgeo_1443</name>
</gene>
<evidence type="ECO:0000313" key="1">
    <source>
        <dbReference type="EMBL" id="ABF45738.1"/>
    </source>
</evidence>
<dbReference type="KEGG" id="dge:Dgeo_1443"/>
<accession>Q1IYE6</accession>
<dbReference type="SUPFAM" id="SSF47789">
    <property type="entry name" value="C-terminal domain of RNA polymerase alpha subunit"/>
    <property type="match status" value="1"/>
</dbReference>
<reference evidence="1" key="1">
    <citation type="submission" date="2006-04" db="EMBL/GenBank/DDBJ databases">
        <title>Complete sequence of chromosome of Deinococcus geothermalis DSM 11300.</title>
        <authorList>
            <consortium name="US DOE Joint Genome Institute"/>
            <person name="Copeland A."/>
            <person name="Lucas S."/>
            <person name="Lapidus A."/>
            <person name="Barry K."/>
            <person name="Detter J.C."/>
            <person name="Glavina del Rio T."/>
            <person name="Hammon N."/>
            <person name="Israni S."/>
            <person name="Dalin E."/>
            <person name="Tice H."/>
            <person name="Pitluck S."/>
            <person name="Brettin T."/>
            <person name="Bruce D."/>
            <person name="Han C."/>
            <person name="Tapia R."/>
            <person name="Saunders E."/>
            <person name="Gilna P."/>
            <person name="Schmutz J."/>
            <person name="Larimer F."/>
            <person name="Land M."/>
            <person name="Hauser L."/>
            <person name="Kyrpides N."/>
            <person name="Kim E."/>
            <person name="Daly M.J."/>
            <person name="Fredrickson J.K."/>
            <person name="Makarova K.S."/>
            <person name="Gaidamakova E.K."/>
            <person name="Zhai M."/>
            <person name="Richardson P."/>
        </authorList>
    </citation>
    <scope>NUCLEOTIDE SEQUENCE</scope>
    <source>
        <strain evidence="1">DSM 11300</strain>
    </source>
</reference>
<proteinExistence type="predicted"/>
<dbReference type="AlphaFoldDB" id="Q1IYE6"/>
<organism evidence="1 2">
    <name type="scientific">Deinococcus geothermalis (strain DSM 11300 / CIP 105573 / AG-3a)</name>
    <dbReference type="NCBI Taxonomy" id="319795"/>
    <lineage>
        <taxon>Bacteria</taxon>
        <taxon>Thermotogati</taxon>
        <taxon>Deinococcota</taxon>
        <taxon>Deinococci</taxon>
        <taxon>Deinococcales</taxon>
        <taxon>Deinococcaceae</taxon>
        <taxon>Deinococcus</taxon>
    </lineage>
</organism>
<dbReference type="EMBL" id="CP000359">
    <property type="protein sequence ID" value="ABF45738.1"/>
    <property type="molecule type" value="Genomic_DNA"/>
</dbReference>
<dbReference type="Gene3D" id="1.10.150.20">
    <property type="entry name" value="5' to 3' exonuclease, C-terminal subdomain"/>
    <property type="match status" value="1"/>
</dbReference>
<dbReference type="HOGENOM" id="CLU_192240_1_0_0"/>
<dbReference type="STRING" id="319795.Dgeo_1443"/>